<dbReference type="PROSITE" id="PS50835">
    <property type="entry name" value="IG_LIKE"/>
    <property type="match status" value="1"/>
</dbReference>
<reference evidence="3" key="1">
    <citation type="submission" date="2024-04" db="EMBL/GenBank/DDBJ databases">
        <title>Salinicola lusitanus LLJ914,a marine bacterium isolated from the Okinawa Trough.</title>
        <authorList>
            <person name="Li J."/>
        </authorList>
    </citation>
    <scope>NUCLEOTIDE SEQUENCE [LARGE SCALE GENOMIC DNA]</scope>
</reference>
<gene>
    <name evidence="2" type="ORF">WMY93_005427</name>
</gene>
<evidence type="ECO:0000313" key="3">
    <source>
        <dbReference type="Proteomes" id="UP001460270"/>
    </source>
</evidence>
<dbReference type="InterPro" id="IPR036179">
    <property type="entry name" value="Ig-like_dom_sf"/>
</dbReference>
<dbReference type="Gene3D" id="2.60.40.10">
    <property type="entry name" value="Immunoglobulins"/>
    <property type="match status" value="1"/>
</dbReference>
<protein>
    <recommendedName>
        <fullName evidence="1">Ig-like domain-containing protein</fullName>
    </recommendedName>
</protein>
<dbReference type="SUPFAM" id="SSF48726">
    <property type="entry name" value="Immunoglobulin"/>
    <property type="match status" value="1"/>
</dbReference>
<feature type="domain" description="Ig-like" evidence="1">
    <location>
        <begin position="18"/>
        <end position="108"/>
    </location>
</feature>
<dbReference type="AlphaFoldDB" id="A0AAW0PH27"/>
<keyword evidence="3" id="KW-1185">Reference proteome</keyword>
<accession>A0AAW0PH27</accession>
<name>A0AAW0PH27_9GOBI</name>
<sequence>MVPGLPLHQKQLCLTLNPSVQTPAKDPVSVPVVSCVNVSSDSCILRCSLNQSRSEQTTLNWFRGDQTVDSSSTSTVLNLTVQRRDYTDQYKCVALNPADKKTVIVSVTTVCKLNETETDTSPRGNTSSVIYAEVKHRKKDSHQPNVSTPSFAPELITVYDEVKAEPRVNGEGFCSSVQDQTTETRSTDLGQVMELLSTLKIVTVTRFPAFFAIRI</sequence>
<dbReference type="InterPro" id="IPR013783">
    <property type="entry name" value="Ig-like_fold"/>
</dbReference>
<dbReference type="Proteomes" id="UP001460270">
    <property type="component" value="Unassembled WGS sequence"/>
</dbReference>
<evidence type="ECO:0000259" key="1">
    <source>
        <dbReference type="PROSITE" id="PS50835"/>
    </source>
</evidence>
<comment type="caution">
    <text evidence="2">The sequence shown here is derived from an EMBL/GenBank/DDBJ whole genome shotgun (WGS) entry which is preliminary data.</text>
</comment>
<proteinExistence type="predicted"/>
<dbReference type="EMBL" id="JBBPFD010000004">
    <property type="protein sequence ID" value="KAK7929032.1"/>
    <property type="molecule type" value="Genomic_DNA"/>
</dbReference>
<organism evidence="2 3">
    <name type="scientific">Mugilogobius chulae</name>
    <name type="common">yellowstripe goby</name>
    <dbReference type="NCBI Taxonomy" id="88201"/>
    <lineage>
        <taxon>Eukaryota</taxon>
        <taxon>Metazoa</taxon>
        <taxon>Chordata</taxon>
        <taxon>Craniata</taxon>
        <taxon>Vertebrata</taxon>
        <taxon>Euteleostomi</taxon>
        <taxon>Actinopterygii</taxon>
        <taxon>Neopterygii</taxon>
        <taxon>Teleostei</taxon>
        <taxon>Neoteleostei</taxon>
        <taxon>Acanthomorphata</taxon>
        <taxon>Gobiaria</taxon>
        <taxon>Gobiiformes</taxon>
        <taxon>Gobioidei</taxon>
        <taxon>Gobiidae</taxon>
        <taxon>Gobionellinae</taxon>
        <taxon>Mugilogobius</taxon>
    </lineage>
</organism>
<evidence type="ECO:0000313" key="2">
    <source>
        <dbReference type="EMBL" id="KAK7929032.1"/>
    </source>
</evidence>
<dbReference type="InterPro" id="IPR007110">
    <property type="entry name" value="Ig-like_dom"/>
</dbReference>